<name>A0A3S5AC00_9PLAT</name>
<accession>A0A3S5AC00</accession>
<evidence type="ECO:0000313" key="1">
    <source>
        <dbReference type="EMBL" id="VEL19987.1"/>
    </source>
</evidence>
<comment type="caution">
    <text evidence="1">The sequence shown here is derived from an EMBL/GenBank/DDBJ whole genome shotgun (WGS) entry which is preliminary data.</text>
</comment>
<gene>
    <name evidence="1" type="ORF">PXEA_LOCUS13427</name>
</gene>
<protein>
    <submittedName>
        <fullName evidence="1">Uncharacterized protein</fullName>
    </submittedName>
</protein>
<evidence type="ECO:0000313" key="2">
    <source>
        <dbReference type="Proteomes" id="UP000784294"/>
    </source>
</evidence>
<organism evidence="1 2">
    <name type="scientific">Protopolystoma xenopodis</name>
    <dbReference type="NCBI Taxonomy" id="117903"/>
    <lineage>
        <taxon>Eukaryota</taxon>
        <taxon>Metazoa</taxon>
        <taxon>Spiralia</taxon>
        <taxon>Lophotrochozoa</taxon>
        <taxon>Platyhelminthes</taxon>
        <taxon>Monogenea</taxon>
        <taxon>Polyopisthocotylea</taxon>
        <taxon>Polystomatidea</taxon>
        <taxon>Polystomatidae</taxon>
        <taxon>Protopolystoma</taxon>
    </lineage>
</organism>
<dbReference type="AlphaFoldDB" id="A0A3S5AC00"/>
<sequence>MTACKVVITTGAASLARPRVFLPTKPDLIGRISRNPPHPPTSRLLLPCHTLSESPLRLEEAPTGALLALDGWKALPRSAITSPFHGFPSVHLQRNEAACLIEEAPVPRLFAELSNRTPEFDSSGRRLALRKQSQARSVRSPLGNEHMCLKMQLYSSHRFLFRERACFPALGKTGQPDCILQLPSWTEMASQSRPVWAGFVDSLLRRWALSQFTARRPDGRQSLFACF</sequence>
<proteinExistence type="predicted"/>
<keyword evidence="2" id="KW-1185">Reference proteome</keyword>
<dbReference type="Proteomes" id="UP000784294">
    <property type="component" value="Unassembled WGS sequence"/>
</dbReference>
<dbReference type="EMBL" id="CAAALY010044205">
    <property type="protein sequence ID" value="VEL19987.1"/>
    <property type="molecule type" value="Genomic_DNA"/>
</dbReference>
<reference evidence="1" key="1">
    <citation type="submission" date="2018-11" db="EMBL/GenBank/DDBJ databases">
        <authorList>
            <consortium name="Pathogen Informatics"/>
        </authorList>
    </citation>
    <scope>NUCLEOTIDE SEQUENCE</scope>
</reference>